<dbReference type="PANTHER" id="PTHR12419">
    <property type="entry name" value="OTU DOMAIN CONTAINING PROTEIN"/>
    <property type="match status" value="1"/>
</dbReference>
<dbReference type="AlphaFoldDB" id="A0A8B8BB05"/>
<feature type="compositionally biased region" description="Basic and acidic residues" evidence="2">
    <location>
        <begin position="62"/>
        <end position="76"/>
    </location>
</feature>
<dbReference type="Pfam" id="PF02338">
    <property type="entry name" value="OTU"/>
    <property type="match status" value="1"/>
</dbReference>
<feature type="domain" description="OTU" evidence="3">
    <location>
        <begin position="442"/>
        <end position="608"/>
    </location>
</feature>
<evidence type="ECO:0000256" key="1">
    <source>
        <dbReference type="SAM" id="Coils"/>
    </source>
</evidence>
<protein>
    <submittedName>
        <fullName evidence="5">Uncharacterized protein LOC111108810</fullName>
    </submittedName>
</protein>
<accession>A0A8B8BB05</accession>
<feature type="region of interest" description="Disordered" evidence="2">
    <location>
        <begin position="1"/>
        <end position="76"/>
    </location>
</feature>
<feature type="compositionally biased region" description="Pro residues" evidence="2">
    <location>
        <begin position="1"/>
        <end position="42"/>
    </location>
</feature>
<dbReference type="InterPro" id="IPR003323">
    <property type="entry name" value="OTU_dom"/>
</dbReference>
<feature type="compositionally biased region" description="Pro residues" evidence="2">
    <location>
        <begin position="52"/>
        <end position="61"/>
    </location>
</feature>
<dbReference type="InterPro" id="IPR038765">
    <property type="entry name" value="Papain-like_cys_pep_sf"/>
</dbReference>
<evidence type="ECO:0000313" key="4">
    <source>
        <dbReference type="Proteomes" id="UP000694844"/>
    </source>
</evidence>
<dbReference type="KEGG" id="cvn:111108810"/>
<organism evidence="4 5">
    <name type="scientific">Crassostrea virginica</name>
    <name type="common">Eastern oyster</name>
    <dbReference type="NCBI Taxonomy" id="6565"/>
    <lineage>
        <taxon>Eukaryota</taxon>
        <taxon>Metazoa</taxon>
        <taxon>Spiralia</taxon>
        <taxon>Lophotrochozoa</taxon>
        <taxon>Mollusca</taxon>
        <taxon>Bivalvia</taxon>
        <taxon>Autobranchia</taxon>
        <taxon>Pteriomorphia</taxon>
        <taxon>Ostreida</taxon>
        <taxon>Ostreoidea</taxon>
        <taxon>Ostreidae</taxon>
        <taxon>Crassostrea</taxon>
    </lineage>
</organism>
<name>A0A8B8BB05_CRAVI</name>
<dbReference type="GeneID" id="111108810"/>
<dbReference type="SUPFAM" id="SSF54001">
    <property type="entry name" value="Cysteine proteinases"/>
    <property type="match status" value="1"/>
</dbReference>
<reference evidence="5" key="1">
    <citation type="submission" date="2025-08" db="UniProtKB">
        <authorList>
            <consortium name="RefSeq"/>
        </authorList>
    </citation>
    <scope>IDENTIFICATION</scope>
    <source>
        <tissue evidence="5">Whole sample</tissue>
    </source>
</reference>
<dbReference type="Gene3D" id="3.90.70.80">
    <property type="match status" value="1"/>
</dbReference>
<evidence type="ECO:0000256" key="2">
    <source>
        <dbReference type="SAM" id="MobiDB-lite"/>
    </source>
</evidence>
<evidence type="ECO:0000259" key="3">
    <source>
        <dbReference type="PROSITE" id="PS50802"/>
    </source>
</evidence>
<dbReference type="Pfam" id="PF13365">
    <property type="entry name" value="Trypsin_2"/>
    <property type="match status" value="1"/>
</dbReference>
<sequence>MEPSPPPPPLPPPPPPPPGPPMEPSPPPPPPPLPPPPPPPPSANVLPDLQESPPPPPPPPVQREKATNNEDYRPPKITKEDLLLGMKKLRSTTRRVSKESITRAEIYDKFQENDFIPLDFAVTALMKERLGNSSVITSLDLSGNPCTSSFTVLETLMTGIMENPPDRKGFIKELGISVPCYRREDIEVIFAETTFMKVTLMGIELSDKVDLLLEILQVVGCLMEFPCDLRGPGYEDTLAYVLFKDIPANPPVNLDAYWPEYIPEKEKQAQKFYQFPALPPNFMSTLLRDFSKLYQFTLLWKGGFLCQQGALFHLLELLDTKGVSTISVRSRVINPKTLGKGHFRGDNSGLDKILWNGFKQICSILDAHIQEFKIYELKKELKKSMKKKDKKSLKKELKKSMKKELKKSMKRLKKEKKKIDKLLQIRIEKENLDILAKSKLQIRIDDVPGDGNCLYHAFLRNKNIHNLPDNPQELRRQLVTFLESNPQTPDGTSYKDFLCLPRDPDHGDLDLEDMAIEREENLESQKELRWQRFLKKVQGEEWGGSIEILALTQLYNVPITVLSCEMDGSDLRETKFNHTKETCSNPVIYLGHLKENGRGLHFVAFKPLEEMTFEQYMKLPGEPLKKNIDSSYLYREGHILYRSQLFRRIGCIWSGDNRGTGFRVGSKYIMTAFHVVGEILKQFWEEVFMRLTESEKCAIHWTEKNVPQDGRWSLTDLLQTLENPEKQEKLREIGLKSISCNLEIRFSFLGNKHDKEIHSDMISYDVAFASPLCDVVILELLGNEEDLPKPISLNRTNSTTQEKLHIIGHPNGWELQHDPGCKIIKKKEELNELVKGGIEFFSSQGYDKTEVEEDYKPCVISPDHILFHCSQSTAHGSSGSPLIVISDDQPQVTGMLLRGHPKLYYNYKKGKDKERPDLLVESGISIEKVHSLLKEHKLDDLAADLFP</sequence>
<dbReference type="OrthoDB" id="6161244at2759"/>
<dbReference type="RefSeq" id="XP_022300605.1">
    <property type="nucleotide sequence ID" value="XM_022444897.1"/>
</dbReference>
<dbReference type="GO" id="GO:0004843">
    <property type="term" value="F:cysteine-type deubiquitinase activity"/>
    <property type="evidence" value="ECO:0007669"/>
    <property type="project" value="TreeGrafter"/>
</dbReference>
<keyword evidence="4" id="KW-1185">Reference proteome</keyword>
<dbReference type="InterPro" id="IPR009003">
    <property type="entry name" value="Peptidase_S1_PA"/>
</dbReference>
<dbReference type="PANTHER" id="PTHR12419:SF10">
    <property type="entry name" value="DEUBIQUITINASE OTUD6B"/>
    <property type="match status" value="1"/>
</dbReference>
<gene>
    <name evidence="5" type="primary">LOC111108810</name>
</gene>
<dbReference type="SUPFAM" id="SSF50494">
    <property type="entry name" value="Trypsin-like serine proteases"/>
    <property type="match status" value="1"/>
</dbReference>
<dbReference type="PROSITE" id="PS50802">
    <property type="entry name" value="OTU"/>
    <property type="match status" value="1"/>
</dbReference>
<dbReference type="GO" id="GO:0016579">
    <property type="term" value="P:protein deubiquitination"/>
    <property type="evidence" value="ECO:0007669"/>
    <property type="project" value="TreeGrafter"/>
</dbReference>
<feature type="coiled-coil region" evidence="1">
    <location>
        <begin position="395"/>
        <end position="425"/>
    </location>
</feature>
<keyword evidence="1" id="KW-0175">Coiled coil</keyword>
<evidence type="ECO:0000313" key="5">
    <source>
        <dbReference type="RefSeq" id="XP_022300605.1"/>
    </source>
</evidence>
<dbReference type="InterPro" id="IPR050704">
    <property type="entry name" value="Peptidase_C85-like"/>
</dbReference>
<proteinExistence type="predicted"/>
<dbReference type="Proteomes" id="UP000694844">
    <property type="component" value="Chromosome 8"/>
</dbReference>
<dbReference type="CDD" id="cd22758">
    <property type="entry name" value="OTU_232R-like"/>
    <property type="match status" value="1"/>
</dbReference>